<dbReference type="OrthoDB" id="441731at2759"/>
<evidence type="ECO:0000313" key="2">
    <source>
        <dbReference type="Proteomes" id="UP000186817"/>
    </source>
</evidence>
<proteinExistence type="predicted"/>
<dbReference type="AlphaFoldDB" id="A0A1Q9DK77"/>
<evidence type="ECO:0000313" key="1">
    <source>
        <dbReference type="EMBL" id="OLP95574.1"/>
    </source>
</evidence>
<gene>
    <name evidence="1" type="ORF">AK812_SmicGene22284</name>
</gene>
<dbReference type="Proteomes" id="UP000186817">
    <property type="component" value="Unassembled WGS sequence"/>
</dbReference>
<dbReference type="EMBL" id="LSRX01000498">
    <property type="protein sequence ID" value="OLP95574.1"/>
    <property type="molecule type" value="Genomic_DNA"/>
</dbReference>
<sequence length="197" mass="21664">MDGWMGGCRQLESKMETDMERLFDKAVEDRNVKLILNEMRRDRCQSAEVQKCGCDALFRTVQHNAAAAREAASLGVFQDVASAINAFSGGQRTSVLGNSDSQPAESYARRAILHFGMCYPELNPQHCGFSISRAALEQGAFDSLKKVMDGHPEGSAPNESALLALGLLSTRLLFELQQQKHKGKAFAKILIVPERGF</sequence>
<organism evidence="1 2">
    <name type="scientific">Symbiodinium microadriaticum</name>
    <name type="common">Dinoflagellate</name>
    <name type="synonym">Zooxanthella microadriatica</name>
    <dbReference type="NCBI Taxonomy" id="2951"/>
    <lineage>
        <taxon>Eukaryota</taxon>
        <taxon>Sar</taxon>
        <taxon>Alveolata</taxon>
        <taxon>Dinophyceae</taxon>
        <taxon>Suessiales</taxon>
        <taxon>Symbiodiniaceae</taxon>
        <taxon>Symbiodinium</taxon>
    </lineage>
</organism>
<name>A0A1Q9DK77_SYMMI</name>
<keyword evidence="2" id="KW-1185">Reference proteome</keyword>
<accession>A0A1Q9DK77</accession>
<dbReference type="OMA" id="GCDALFR"/>
<reference evidence="1 2" key="1">
    <citation type="submission" date="2016-02" db="EMBL/GenBank/DDBJ databases">
        <title>Genome analysis of coral dinoflagellate symbionts highlights evolutionary adaptations to a symbiotic lifestyle.</title>
        <authorList>
            <person name="Aranda M."/>
            <person name="Li Y."/>
            <person name="Liew Y.J."/>
            <person name="Baumgarten S."/>
            <person name="Simakov O."/>
            <person name="Wilson M."/>
            <person name="Piel J."/>
            <person name="Ashoor H."/>
            <person name="Bougouffa S."/>
            <person name="Bajic V.B."/>
            <person name="Ryu T."/>
            <person name="Ravasi T."/>
            <person name="Bayer T."/>
            <person name="Micklem G."/>
            <person name="Kim H."/>
            <person name="Bhak J."/>
            <person name="Lajeunesse T.C."/>
            <person name="Voolstra C.R."/>
        </authorList>
    </citation>
    <scope>NUCLEOTIDE SEQUENCE [LARGE SCALE GENOMIC DNA]</scope>
    <source>
        <strain evidence="1 2">CCMP2467</strain>
    </source>
</reference>
<protein>
    <submittedName>
        <fullName evidence="1">Uncharacterized protein</fullName>
    </submittedName>
</protein>
<comment type="caution">
    <text evidence="1">The sequence shown here is derived from an EMBL/GenBank/DDBJ whole genome shotgun (WGS) entry which is preliminary data.</text>
</comment>